<evidence type="ECO:0000256" key="7">
    <source>
        <dbReference type="ARBA" id="ARBA00023136"/>
    </source>
</evidence>
<accession>A0A0K8W7H1</accession>
<keyword evidence="3" id="KW-0337">GPI-anchor biosynthesis</keyword>
<dbReference type="PANTHER" id="PTHR12892:SF11">
    <property type="entry name" value="POST-GPI ATTACHMENT TO PROTEINS FACTOR 2"/>
    <property type="match status" value="1"/>
</dbReference>
<evidence type="ECO:0000256" key="1">
    <source>
        <dbReference type="ARBA" id="ARBA00004653"/>
    </source>
</evidence>
<dbReference type="PANTHER" id="PTHR12892">
    <property type="entry name" value="FGF RECEPTOR ACTIVATING PROTEIN 1"/>
    <property type="match status" value="1"/>
</dbReference>
<evidence type="ECO:0000313" key="10">
    <source>
        <dbReference type="EMBL" id="JAI46800.1"/>
    </source>
</evidence>
<comment type="subcellular location">
    <subcellularLocation>
        <location evidence="1">Golgi apparatus membrane</location>
        <topology evidence="1">Multi-pass membrane protein</topology>
    </subcellularLocation>
</comment>
<feature type="transmembrane region" description="Helical" evidence="8">
    <location>
        <begin position="146"/>
        <end position="165"/>
    </location>
</feature>
<organism evidence="10">
    <name type="scientific">Bactrocera latifrons</name>
    <name type="common">Malaysian fruit fly</name>
    <name type="synonym">Chaetodacus latifrons</name>
    <dbReference type="NCBI Taxonomy" id="174628"/>
    <lineage>
        <taxon>Eukaryota</taxon>
        <taxon>Metazoa</taxon>
        <taxon>Ecdysozoa</taxon>
        <taxon>Arthropoda</taxon>
        <taxon>Hexapoda</taxon>
        <taxon>Insecta</taxon>
        <taxon>Pterygota</taxon>
        <taxon>Neoptera</taxon>
        <taxon>Endopterygota</taxon>
        <taxon>Diptera</taxon>
        <taxon>Brachycera</taxon>
        <taxon>Muscomorpha</taxon>
        <taxon>Tephritoidea</taxon>
        <taxon>Tephritidae</taxon>
        <taxon>Bactrocera</taxon>
        <taxon>Bactrocera</taxon>
    </lineage>
</organism>
<gene>
    <name evidence="10" type="primary">CG3876_0</name>
    <name evidence="11" type="synonym">CG3876_1</name>
    <name evidence="10" type="ORF">c0_g1_i1</name>
    <name evidence="11" type="ORF">c0_g1_i2</name>
</gene>
<protein>
    <submittedName>
        <fullName evidence="10">Post-GPI attachment to proteins factor 2</fullName>
    </submittedName>
</protein>
<evidence type="ECO:0000256" key="2">
    <source>
        <dbReference type="ARBA" id="ARBA00007414"/>
    </source>
</evidence>
<evidence type="ECO:0000256" key="5">
    <source>
        <dbReference type="ARBA" id="ARBA00022989"/>
    </source>
</evidence>
<sequence>MLPTLTTYTRLDGPKPLFRVPFGRIAFAVVSLPLGSFAFCVIWSLIFEFERSTSTHCDVPNYLPSISAAIGNYEPQKTVWRLAITMQLPFRIAVVKMYMQYYKDTIRRNRRVYAILACLLNMVENFALLSLSLWTSLDNYPIHRNSFVVFIACSEMYMLISYFLNKNGRKISLLPMEEKSLLYKRNLFVTNVTAFILAGYCFLRHNSSCEPGVYTFFALFEYVVVLTNMAYHMTAYWDFHAMHITFDWERGLYLSQF</sequence>
<evidence type="ECO:0000256" key="3">
    <source>
        <dbReference type="ARBA" id="ARBA00022502"/>
    </source>
</evidence>
<keyword evidence="7 8" id="KW-0472">Membrane</keyword>
<evidence type="ECO:0000256" key="4">
    <source>
        <dbReference type="ARBA" id="ARBA00022692"/>
    </source>
</evidence>
<dbReference type="CTD" id="27315"/>
<evidence type="ECO:0000313" key="11">
    <source>
        <dbReference type="EMBL" id="JAI51030.1"/>
    </source>
</evidence>
<dbReference type="OrthoDB" id="68581at2759"/>
<feature type="transmembrane region" description="Helical" evidence="8">
    <location>
        <begin position="211"/>
        <end position="231"/>
    </location>
</feature>
<reference evidence="10" key="1">
    <citation type="submission" date="2015-06" db="EMBL/GenBank/DDBJ databases">
        <authorList>
            <person name="Hoefler B.C."/>
            <person name="Straight P.D."/>
        </authorList>
    </citation>
    <scope>NUCLEOTIDE SEQUENCE</scope>
</reference>
<keyword evidence="5 8" id="KW-1133">Transmembrane helix</keyword>
<dbReference type="GO" id="GO:0005789">
    <property type="term" value="C:endoplasmic reticulum membrane"/>
    <property type="evidence" value="ECO:0007669"/>
    <property type="project" value="TreeGrafter"/>
</dbReference>
<feature type="domain" description="CWH43-like N-terminal" evidence="9">
    <location>
        <begin position="22"/>
        <end position="241"/>
    </location>
</feature>
<dbReference type="GO" id="GO:0006506">
    <property type="term" value="P:GPI anchor biosynthetic process"/>
    <property type="evidence" value="ECO:0007669"/>
    <property type="project" value="UniProtKB-KW"/>
</dbReference>
<name>A0A0K8W7H1_BACLA</name>
<dbReference type="Pfam" id="PF10277">
    <property type="entry name" value="Frag1"/>
    <property type="match status" value="1"/>
</dbReference>
<evidence type="ECO:0000259" key="9">
    <source>
        <dbReference type="Pfam" id="PF10277"/>
    </source>
</evidence>
<dbReference type="AlphaFoldDB" id="A0A0K8W7H1"/>
<dbReference type="InterPro" id="IPR019402">
    <property type="entry name" value="CWH43_N"/>
</dbReference>
<dbReference type="InterPro" id="IPR039545">
    <property type="entry name" value="PGAP2"/>
</dbReference>
<comment type="similarity">
    <text evidence="2">Belongs to the PGAP2 family.</text>
</comment>
<feature type="transmembrane region" description="Helical" evidence="8">
    <location>
        <begin position="111"/>
        <end position="134"/>
    </location>
</feature>
<evidence type="ECO:0000256" key="8">
    <source>
        <dbReference type="SAM" id="Phobius"/>
    </source>
</evidence>
<dbReference type="EMBL" id="GDHF01005514">
    <property type="protein sequence ID" value="JAI46800.1"/>
    <property type="molecule type" value="Transcribed_RNA"/>
</dbReference>
<feature type="transmembrane region" description="Helical" evidence="8">
    <location>
        <begin position="25"/>
        <end position="46"/>
    </location>
</feature>
<dbReference type="GO" id="GO:0000139">
    <property type="term" value="C:Golgi membrane"/>
    <property type="evidence" value="ECO:0007669"/>
    <property type="project" value="UniProtKB-SubCell"/>
</dbReference>
<dbReference type="GeneID" id="108967740"/>
<keyword evidence="4 8" id="KW-0812">Transmembrane</keyword>
<evidence type="ECO:0000256" key="6">
    <source>
        <dbReference type="ARBA" id="ARBA00023034"/>
    </source>
</evidence>
<dbReference type="EMBL" id="GDHF01001284">
    <property type="protein sequence ID" value="JAI51030.1"/>
    <property type="molecule type" value="Transcribed_RNA"/>
</dbReference>
<feature type="transmembrane region" description="Helical" evidence="8">
    <location>
        <begin position="186"/>
        <end position="205"/>
    </location>
</feature>
<keyword evidence="6" id="KW-0333">Golgi apparatus</keyword>
<proteinExistence type="inferred from homology"/>